<evidence type="ECO:0008006" key="3">
    <source>
        <dbReference type="Google" id="ProtNLM"/>
    </source>
</evidence>
<proteinExistence type="predicted"/>
<dbReference type="RefSeq" id="WP_118896857.1">
    <property type="nucleotide sequence ID" value="NZ_QOCT01000010.1"/>
</dbReference>
<reference evidence="1 2" key="1">
    <citation type="submission" date="2018-07" db="EMBL/GenBank/DDBJ databases">
        <title>Genome sequences of six Lactobacillus spp. isolated from bumble bee guts.</title>
        <authorList>
            <person name="Motta E.V.S."/>
            <person name="Moran N.A."/>
        </authorList>
    </citation>
    <scope>NUCLEOTIDE SEQUENCE [LARGE SCALE GENOMIC DNA]</scope>
    <source>
        <strain evidence="1 2">BI-4G</strain>
    </source>
</reference>
<evidence type="ECO:0000313" key="2">
    <source>
        <dbReference type="Proteomes" id="UP000283380"/>
    </source>
</evidence>
<keyword evidence="2" id="KW-1185">Reference proteome</keyword>
<protein>
    <recommendedName>
        <fullName evidence="3">XRE family transcriptional regulator</fullName>
    </recommendedName>
</protein>
<dbReference type="EMBL" id="QOCU01000001">
    <property type="protein sequence ID" value="RHW53588.1"/>
    <property type="molecule type" value="Genomic_DNA"/>
</dbReference>
<accession>A0ABX9LXQ8</accession>
<sequence length="69" mass="7936">MVEQISKKKAKELRTKFKVAITEHHTTQRKLAKYCDTNEAQFSRAIAGEKGNRADEIRKTAADFLEIEI</sequence>
<gene>
    <name evidence="1" type="ORF">DS834_01235</name>
</gene>
<evidence type="ECO:0000313" key="1">
    <source>
        <dbReference type="EMBL" id="RHW53588.1"/>
    </source>
</evidence>
<comment type="caution">
    <text evidence="1">The sequence shown here is derived from an EMBL/GenBank/DDBJ whole genome shotgun (WGS) entry which is preliminary data.</text>
</comment>
<name>A0ABX9LXQ8_9LACO</name>
<organism evidence="1 2">
    <name type="scientific">Lactobacillus bombicola</name>
    <dbReference type="NCBI Taxonomy" id="1505723"/>
    <lineage>
        <taxon>Bacteria</taxon>
        <taxon>Bacillati</taxon>
        <taxon>Bacillota</taxon>
        <taxon>Bacilli</taxon>
        <taxon>Lactobacillales</taxon>
        <taxon>Lactobacillaceae</taxon>
        <taxon>Lactobacillus</taxon>
    </lineage>
</organism>
<dbReference type="Proteomes" id="UP000283380">
    <property type="component" value="Unassembled WGS sequence"/>
</dbReference>